<comment type="caution">
    <text evidence="1">The sequence shown here is derived from an EMBL/GenBank/DDBJ whole genome shotgun (WGS) entry which is preliminary data.</text>
</comment>
<evidence type="ECO:0000313" key="2">
    <source>
        <dbReference type="Proteomes" id="UP000629619"/>
    </source>
</evidence>
<protein>
    <submittedName>
        <fullName evidence="1">Uncharacterized protein</fullName>
    </submittedName>
</protein>
<keyword evidence="2" id="KW-1185">Reference proteome</keyword>
<gene>
    <name evidence="1" type="ORF">Asi03nite_67210</name>
</gene>
<accession>A0A919NE12</accession>
<proteinExistence type="predicted"/>
<organism evidence="1 2">
    <name type="scientific">Actinoplanes siamensis</name>
    <dbReference type="NCBI Taxonomy" id="1223317"/>
    <lineage>
        <taxon>Bacteria</taxon>
        <taxon>Bacillati</taxon>
        <taxon>Actinomycetota</taxon>
        <taxon>Actinomycetes</taxon>
        <taxon>Micromonosporales</taxon>
        <taxon>Micromonosporaceae</taxon>
        <taxon>Actinoplanes</taxon>
    </lineage>
</organism>
<sequence length="148" mass="16458">MGASGWNYYVAYQPDLGRALAELRTRVFDEGDYWWADAAELGKPASAFPDRPRTEDELWASESVQESGTHSILDMFSVVQPGEKPAFGTVEPVSEQEAWDRAGVTRLTRAHVDAIDDLADERWFGRCAVLHDETGAPSEIYFWGASGD</sequence>
<dbReference type="AlphaFoldDB" id="A0A919NE12"/>
<name>A0A919NE12_9ACTN</name>
<dbReference type="RefSeq" id="WP_203684508.1">
    <property type="nucleotide sequence ID" value="NZ_BOMW01000077.1"/>
</dbReference>
<dbReference type="Proteomes" id="UP000629619">
    <property type="component" value="Unassembled WGS sequence"/>
</dbReference>
<evidence type="ECO:0000313" key="1">
    <source>
        <dbReference type="EMBL" id="GIF09183.1"/>
    </source>
</evidence>
<reference evidence="1" key="1">
    <citation type="submission" date="2021-01" db="EMBL/GenBank/DDBJ databases">
        <title>Whole genome shotgun sequence of Actinoplanes siamensis NBRC 109076.</title>
        <authorList>
            <person name="Komaki H."/>
            <person name="Tamura T."/>
        </authorList>
    </citation>
    <scope>NUCLEOTIDE SEQUENCE</scope>
    <source>
        <strain evidence="1">NBRC 109076</strain>
    </source>
</reference>
<dbReference type="EMBL" id="BOMW01000077">
    <property type="protein sequence ID" value="GIF09183.1"/>
    <property type="molecule type" value="Genomic_DNA"/>
</dbReference>